<evidence type="ECO:0000313" key="1">
    <source>
        <dbReference type="EMBL" id="KAK5803457.1"/>
    </source>
</evidence>
<protein>
    <submittedName>
        <fullName evidence="1">Uncharacterized protein</fullName>
    </submittedName>
</protein>
<name>A0ABR0NQ38_GOSAR</name>
<evidence type="ECO:0000313" key="2">
    <source>
        <dbReference type="Proteomes" id="UP001358586"/>
    </source>
</evidence>
<organism evidence="1 2">
    <name type="scientific">Gossypium arboreum</name>
    <name type="common">Tree cotton</name>
    <name type="synonym">Gossypium nanking</name>
    <dbReference type="NCBI Taxonomy" id="29729"/>
    <lineage>
        <taxon>Eukaryota</taxon>
        <taxon>Viridiplantae</taxon>
        <taxon>Streptophyta</taxon>
        <taxon>Embryophyta</taxon>
        <taxon>Tracheophyta</taxon>
        <taxon>Spermatophyta</taxon>
        <taxon>Magnoliopsida</taxon>
        <taxon>eudicotyledons</taxon>
        <taxon>Gunneridae</taxon>
        <taxon>Pentapetalae</taxon>
        <taxon>rosids</taxon>
        <taxon>malvids</taxon>
        <taxon>Malvales</taxon>
        <taxon>Malvaceae</taxon>
        <taxon>Malvoideae</taxon>
        <taxon>Gossypium</taxon>
    </lineage>
</organism>
<accession>A0ABR0NQ38</accession>
<keyword evidence="2" id="KW-1185">Reference proteome</keyword>
<proteinExistence type="predicted"/>
<sequence>MGLEKKDKKMCRFLHGKRSKNEVANLLATEGLRNGDQQDVNGGVPAYAVEMVDRDRRRSGQSC</sequence>
<dbReference type="EMBL" id="JARKNE010000009">
    <property type="protein sequence ID" value="KAK5803457.1"/>
    <property type="molecule type" value="Genomic_DNA"/>
</dbReference>
<reference evidence="1 2" key="1">
    <citation type="submission" date="2023-03" db="EMBL/GenBank/DDBJ databases">
        <title>WGS of Gossypium arboreum.</title>
        <authorList>
            <person name="Yu D."/>
        </authorList>
    </citation>
    <scope>NUCLEOTIDE SEQUENCE [LARGE SCALE GENOMIC DNA]</scope>
    <source>
        <tissue evidence="1">Leaf</tissue>
    </source>
</reference>
<comment type="caution">
    <text evidence="1">The sequence shown here is derived from an EMBL/GenBank/DDBJ whole genome shotgun (WGS) entry which is preliminary data.</text>
</comment>
<dbReference type="Proteomes" id="UP001358586">
    <property type="component" value="Chromosome 9"/>
</dbReference>
<gene>
    <name evidence="1" type="ORF">PVK06_031102</name>
</gene>